<evidence type="ECO:0000313" key="2">
    <source>
        <dbReference type="Proteomes" id="UP000297245"/>
    </source>
</evidence>
<reference evidence="1 2" key="1">
    <citation type="journal article" date="2019" name="Nat. Ecol. Evol.">
        <title>Megaphylogeny resolves global patterns of mushroom evolution.</title>
        <authorList>
            <person name="Varga T."/>
            <person name="Krizsan K."/>
            <person name="Foldi C."/>
            <person name="Dima B."/>
            <person name="Sanchez-Garcia M."/>
            <person name="Sanchez-Ramirez S."/>
            <person name="Szollosi G.J."/>
            <person name="Szarkandi J.G."/>
            <person name="Papp V."/>
            <person name="Albert L."/>
            <person name="Andreopoulos W."/>
            <person name="Angelini C."/>
            <person name="Antonin V."/>
            <person name="Barry K.W."/>
            <person name="Bougher N.L."/>
            <person name="Buchanan P."/>
            <person name="Buyck B."/>
            <person name="Bense V."/>
            <person name="Catcheside P."/>
            <person name="Chovatia M."/>
            <person name="Cooper J."/>
            <person name="Damon W."/>
            <person name="Desjardin D."/>
            <person name="Finy P."/>
            <person name="Geml J."/>
            <person name="Haridas S."/>
            <person name="Hughes K."/>
            <person name="Justo A."/>
            <person name="Karasinski D."/>
            <person name="Kautmanova I."/>
            <person name="Kiss B."/>
            <person name="Kocsube S."/>
            <person name="Kotiranta H."/>
            <person name="LaButti K.M."/>
            <person name="Lechner B.E."/>
            <person name="Liimatainen K."/>
            <person name="Lipzen A."/>
            <person name="Lukacs Z."/>
            <person name="Mihaltcheva S."/>
            <person name="Morgado L.N."/>
            <person name="Niskanen T."/>
            <person name="Noordeloos M.E."/>
            <person name="Ohm R.A."/>
            <person name="Ortiz-Santana B."/>
            <person name="Ovrebo C."/>
            <person name="Racz N."/>
            <person name="Riley R."/>
            <person name="Savchenko A."/>
            <person name="Shiryaev A."/>
            <person name="Soop K."/>
            <person name="Spirin V."/>
            <person name="Szebenyi C."/>
            <person name="Tomsovsky M."/>
            <person name="Tulloss R.E."/>
            <person name="Uehling J."/>
            <person name="Grigoriev I.V."/>
            <person name="Vagvolgyi C."/>
            <person name="Papp T."/>
            <person name="Martin F.M."/>
            <person name="Miettinen O."/>
            <person name="Hibbett D.S."/>
            <person name="Nagy L.G."/>
        </authorList>
    </citation>
    <scope>NUCLEOTIDE SEQUENCE [LARGE SCALE GENOMIC DNA]</scope>
    <source>
        <strain evidence="1 2">CBS 962.96</strain>
    </source>
</reference>
<sequence length="85" mass="9611">MTSDSAVTNLALFNELPFGSCELDDTNLDTADYVRIRCFCHVVNLAVHSLPPEDLQFWDYMSRTSCPDDLDDIPELVPLDSDEEL</sequence>
<organism evidence="1 2">
    <name type="scientific">Dendrothele bispora (strain CBS 962.96)</name>
    <dbReference type="NCBI Taxonomy" id="1314807"/>
    <lineage>
        <taxon>Eukaryota</taxon>
        <taxon>Fungi</taxon>
        <taxon>Dikarya</taxon>
        <taxon>Basidiomycota</taxon>
        <taxon>Agaricomycotina</taxon>
        <taxon>Agaricomycetes</taxon>
        <taxon>Agaricomycetidae</taxon>
        <taxon>Agaricales</taxon>
        <taxon>Agaricales incertae sedis</taxon>
        <taxon>Dendrothele</taxon>
    </lineage>
</organism>
<protein>
    <submittedName>
        <fullName evidence="1">Uncharacterized protein</fullName>
    </submittedName>
</protein>
<dbReference type="AlphaFoldDB" id="A0A4S8LNC1"/>
<dbReference type="Proteomes" id="UP000297245">
    <property type="component" value="Unassembled WGS sequence"/>
</dbReference>
<proteinExistence type="predicted"/>
<evidence type="ECO:0000313" key="1">
    <source>
        <dbReference type="EMBL" id="THU90774.1"/>
    </source>
</evidence>
<accession>A0A4S8LNC1</accession>
<name>A0A4S8LNC1_DENBC</name>
<dbReference type="EMBL" id="ML179326">
    <property type="protein sequence ID" value="THU90774.1"/>
    <property type="molecule type" value="Genomic_DNA"/>
</dbReference>
<keyword evidence="2" id="KW-1185">Reference proteome</keyword>
<gene>
    <name evidence="1" type="ORF">K435DRAFT_251304</name>
</gene>